<dbReference type="PANTHER" id="PTHR46333:SF2">
    <property type="entry name" value="CYTOKINESIS PROTEIN 3"/>
    <property type="match status" value="1"/>
</dbReference>
<reference evidence="4 5" key="1">
    <citation type="journal article" date="2013" name="Genome Announc.">
        <title>Draft Genome Sequences of Mycoplasma auris and Mycoplasma yeatsii, Two Species of the Ear Canal of Caprinae.</title>
        <authorList>
            <person name="Dordet-Frisoni E."/>
            <person name="Baranowski E."/>
            <person name="Barre A."/>
            <person name="Blanchard A."/>
            <person name="Breton M."/>
            <person name="Couture C."/>
            <person name="Dupuy V."/>
            <person name="Gaurivaud P."/>
            <person name="Jacob D."/>
            <person name="Lemaitre C."/>
            <person name="Manso-Silvan L."/>
            <person name="Nikolski M."/>
            <person name="Nouvel L.X."/>
            <person name="Poumarat F."/>
            <person name="Sirand-Pugnet P."/>
            <person name="Thebault P."/>
            <person name="Theil S."/>
            <person name="Thiaucourt F."/>
            <person name="Citti C."/>
            <person name="Tardy F."/>
        </authorList>
    </citation>
    <scope>NUCLEOTIDE SEQUENCE [LARGE SCALE GENOMIC DNA]</scope>
    <source>
        <strain evidence="4 5">13926</strain>
    </source>
</reference>
<evidence type="ECO:0000259" key="3">
    <source>
        <dbReference type="SMART" id="SM00460"/>
    </source>
</evidence>
<keyword evidence="2" id="KW-0732">Signal</keyword>
<feature type="compositionally biased region" description="Low complexity" evidence="1">
    <location>
        <begin position="46"/>
        <end position="57"/>
    </location>
</feature>
<dbReference type="SMART" id="SM00460">
    <property type="entry name" value="TGc"/>
    <property type="match status" value="1"/>
</dbReference>
<evidence type="ECO:0000313" key="4">
    <source>
        <dbReference type="EMBL" id="EOA06939.1"/>
    </source>
</evidence>
<dbReference type="PATRIC" id="fig|1188240.3.peg.704"/>
<dbReference type="Pfam" id="PF01841">
    <property type="entry name" value="Transglut_core"/>
    <property type="match status" value="1"/>
</dbReference>
<dbReference type="InterPro" id="IPR002931">
    <property type="entry name" value="Transglutaminase-like"/>
</dbReference>
<dbReference type="SUPFAM" id="SSF54001">
    <property type="entry name" value="Cysteine proteinases"/>
    <property type="match status" value="1"/>
</dbReference>
<dbReference type="NCBIfam" id="NF045980">
    <property type="entry name" value="MAG6410_fam_LP"/>
    <property type="match status" value="1"/>
</dbReference>
<feature type="chain" id="PRO_5004538676" description="Transglutaminase-like domain-containing protein" evidence="2">
    <location>
        <begin position="22"/>
        <end position="764"/>
    </location>
</feature>
<evidence type="ECO:0000256" key="1">
    <source>
        <dbReference type="SAM" id="MobiDB-lite"/>
    </source>
</evidence>
<dbReference type="Gene3D" id="3.10.620.30">
    <property type="match status" value="1"/>
</dbReference>
<name>S6G7U4_9MOLU</name>
<comment type="caution">
    <text evidence="4">The sequence shown here is derived from an EMBL/GenBank/DDBJ whole genome shotgun (WGS) entry which is preliminary data.</text>
</comment>
<feature type="compositionally biased region" description="Basic and acidic residues" evidence="1">
    <location>
        <begin position="35"/>
        <end position="44"/>
    </location>
</feature>
<dbReference type="Proteomes" id="UP000015348">
    <property type="component" value="Unassembled WGS sequence"/>
</dbReference>
<dbReference type="eggNOG" id="COG5279">
    <property type="taxonomic scope" value="Bacteria"/>
</dbReference>
<dbReference type="PANTHER" id="PTHR46333">
    <property type="entry name" value="CYTOKINESIS PROTEIN 3"/>
    <property type="match status" value="1"/>
</dbReference>
<feature type="compositionally biased region" description="Basic and acidic residues" evidence="1">
    <location>
        <begin position="58"/>
        <end position="95"/>
    </location>
</feature>
<dbReference type="InterPro" id="IPR052557">
    <property type="entry name" value="CAP/Cytokinesis_protein"/>
</dbReference>
<sequence length="764" mass="87903">MNRLLKLLSTLLAVSSSSVLATSIVSCTVSNNQKVNDETKKDDDQSNNGSDNNGQNGDESKTDGENKVDPIPDNNDRSDRSSEEDKTPDSDKDNDSNTTPDENNLKPDNESDSSNENETLNISNISDLNKINEVYLKQTVSDFKEIKNSQKNIKNMILNRDLPSNFYSHSDFDLDKDEIILDENLNNNVSLKLINKKDNTQVSSSEIKWYQRTTIPYDEVFKIGENDSKKVTFNLLENGVLQWKDNTDPTRLSDQQETQAKIYAEYKGYLFSASVRVLHKAHSQLLHENNLARQAAKDIVNQHNWKELPTLERLKQAYNWITKNVKYDFDRDNLNRNQNVHSALVLRKTVCTGYAKGLKMLLEELDIPCKFVEGKSSRDDAPKHAWNQVLVDGKWYYVDATSDRVDVENRETDYLFFLNTDDDFSVNDEFTRNEDNKDAHLRNIFSKNFVSTKEDVLGLIDNNFDENTKQMKDFILYTPNKSTFKNNKPNYKHINQALTERGLDAEITSLPSKGSNDVIKYIFDKTPSKSFKEVNIKNIKLLEDKNAIEVEFDQEVNGLIAQNFNITNALIKSVEEKEKSYILNLHHFKSFGEVKVKLESVKRKDYKFNNLKDLTVTFNLTKQKLADIQAKIISDDHIKLITSDKNLQYSFEYGKWQDVNNDLIIDLKTQKQGKLLIKSKNELIDEIKTIEISRASINEYQLKAFNNAIVGVNDSMEYRKQGSEQWISVNKNKITNLNKNSIYEVRYKAKEHSFASESVSVNIA</sequence>
<dbReference type="OrthoDB" id="393809at2"/>
<dbReference type="RefSeq" id="WP_004430142.1">
    <property type="nucleotide sequence ID" value="NZ_AORK01000030.1"/>
</dbReference>
<feature type="signal peptide" evidence="2">
    <location>
        <begin position="1"/>
        <end position="21"/>
    </location>
</feature>
<accession>S6G7U4</accession>
<dbReference type="InterPro" id="IPR038765">
    <property type="entry name" value="Papain-like_cys_pep_sf"/>
</dbReference>
<feature type="region of interest" description="Disordered" evidence="1">
    <location>
        <begin position="35"/>
        <end position="118"/>
    </location>
</feature>
<feature type="domain" description="Transglutaminase-like" evidence="3">
    <location>
        <begin position="343"/>
        <end position="402"/>
    </location>
</feature>
<gene>
    <name evidence="4" type="ORF">MYEA_7100</name>
</gene>
<evidence type="ECO:0000313" key="5">
    <source>
        <dbReference type="Proteomes" id="UP000015348"/>
    </source>
</evidence>
<proteinExistence type="predicted"/>
<evidence type="ECO:0000256" key="2">
    <source>
        <dbReference type="SAM" id="SignalP"/>
    </source>
</evidence>
<dbReference type="GO" id="GO:0005737">
    <property type="term" value="C:cytoplasm"/>
    <property type="evidence" value="ECO:0007669"/>
    <property type="project" value="TreeGrafter"/>
</dbReference>
<organism evidence="4 5">
    <name type="scientific">Mycoplasma yeatsii 13926</name>
    <dbReference type="NCBI Taxonomy" id="1188240"/>
    <lineage>
        <taxon>Bacteria</taxon>
        <taxon>Bacillati</taxon>
        <taxon>Mycoplasmatota</taxon>
        <taxon>Mollicutes</taxon>
        <taxon>Mycoplasmataceae</taxon>
        <taxon>Mycoplasma</taxon>
    </lineage>
</organism>
<protein>
    <recommendedName>
        <fullName evidence="3">Transglutaminase-like domain-containing protein</fullName>
    </recommendedName>
</protein>
<dbReference type="PROSITE" id="PS51257">
    <property type="entry name" value="PROKAR_LIPOPROTEIN"/>
    <property type="match status" value="1"/>
</dbReference>
<dbReference type="EMBL" id="AORK01000030">
    <property type="protein sequence ID" value="EOA06939.1"/>
    <property type="molecule type" value="Genomic_DNA"/>
</dbReference>
<dbReference type="AlphaFoldDB" id="S6G7U4"/>